<comment type="similarity">
    <text evidence="1">Belongs to the glycosyltransferase 2 family. WaaE/KdtX subfamily.</text>
</comment>
<evidence type="ECO:0000313" key="4">
    <source>
        <dbReference type="Proteomes" id="UP000029273"/>
    </source>
</evidence>
<evidence type="ECO:0000313" key="3">
    <source>
        <dbReference type="EMBL" id="OBS09620.1"/>
    </source>
</evidence>
<dbReference type="InterPro" id="IPR029044">
    <property type="entry name" value="Nucleotide-diphossugar_trans"/>
</dbReference>
<proteinExistence type="inferred from homology"/>
<dbReference type="RefSeq" id="WP_038093690.1">
    <property type="nucleotide sequence ID" value="NZ_JQSG02000003.1"/>
</dbReference>
<dbReference type="EMBL" id="JQSG02000003">
    <property type="protein sequence ID" value="OBS09620.1"/>
    <property type="molecule type" value="Genomic_DNA"/>
</dbReference>
<dbReference type="Proteomes" id="UP000029273">
    <property type="component" value="Unassembled WGS sequence"/>
</dbReference>
<reference evidence="3 4" key="1">
    <citation type="journal article" date="2014" name="Genome Announc.">
        <title>Draft Genome Sequence of the Iron-Oxidizing, Acidophilic, and Halotolerant 'Thiobacillus prosperus' Type Strain DSM 5130.</title>
        <authorList>
            <person name="Ossandon F.J."/>
            <person name="Cardenas J.P."/>
            <person name="Corbett M."/>
            <person name="Quatrini R."/>
            <person name="Holmes D.S."/>
            <person name="Watkin E."/>
        </authorList>
    </citation>
    <scope>NUCLEOTIDE SEQUENCE [LARGE SCALE GENOMIC DNA]</scope>
    <source>
        <strain evidence="3 4">DSM 5130</strain>
    </source>
</reference>
<organism evidence="3 4">
    <name type="scientific">Acidihalobacter prosperus</name>
    <dbReference type="NCBI Taxonomy" id="160660"/>
    <lineage>
        <taxon>Bacteria</taxon>
        <taxon>Pseudomonadati</taxon>
        <taxon>Pseudomonadota</taxon>
        <taxon>Gammaproteobacteria</taxon>
        <taxon>Chromatiales</taxon>
        <taxon>Ectothiorhodospiraceae</taxon>
        <taxon>Acidihalobacter</taxon>
    </lineage>
</organism>
<sequence>MAREPFSAVIITHNEAARIGACLDCLDFADEILIVDSGSTDGTLAIAEGRGIRVVHHDWAGFGPQKRFAVDQALHDWVLCVDADERVSEALRASIEGALTEPKAMVCRIARRNRFMGRWLRHGEGYPDYVIRLFHRDHAEWSEDAVHETVLTDDPVITLAGDLLHESEYGVAEYAAKQARYAHLQAERVRAAGGGSSWVRAVVSPGLRFVKFYVIRLGFLDGLPGLAHILLGCFASFLKHLDLVAGRRRGTD</sequence>
<dbReference type="CDD" id="cd02511">
    <property type="entry name" value="Beta4Glucosyltransferase"/>
    <property type="match status" value="1"/>
</dbReference>
<dbReference type="OrthoDB" id="9815923at2"/>
<accession>A0A1A6C4Z8</accession>
<evidence type="ECO:0000259" key="2">
    <source>
        <dbReference type="Pfam" id="PF00535"/>
    </source>
</evidence>
<name>A0A1A6C4Z8_9GAMM</name>
<protein>
    <submittedName>
        <fullName evidence="3">Benzoate transporter</fullName>
    </submittedName>
</protein>
<gene>
    <name evidence="3" type="ORF">Thpro_021948</name>
</gene>
<dbReference type="PANTHER" id="PTHR43630">
    <property type="entry name" value="POLY-BETA-1,6-N-ACETYL-D-GLUCOSAMINE SYNTHASE"/>
    <property type="match status" value="1"/>
</dbReference>
<dbReference type="Pfam" id="PF00535">
    <property type="entry name" value="Glycos_transf_2"/>
    <property type="match status" value="1"/>
</dbReference>
<keyword evidence="4" id="KW-1185">Reference proteome</keyword>
<comment type="caution">
    <text evidence="3">The sequence shown here is derived from an EMBL/GenBank/DDBJ whole genome shotgun (WGS) entry which is preliminary data.</text>
</comment>
<dbReference type="STRING" id="160660.BJI67_03035"/>
<feature type="domain" description="Glycosyltransferase 2-like" evidence="2">
    <location>
        <begin position="7"/>
        <end position="124"/>
    </location>
</feature>
<dbReference type="InterPro" id="IPR001173">
    <property type="entry name" value="Glyco_trans_2-like"/>
</dbReference>
<dbReference type="AlphaFoldDB" id="A0A1A6C4Z8"/>
<evidence type="ECO:0000256" key="1">
    <source>
        <dbReference type="ARBA" id="ARBA00038494"/>
    </source>
</evidence>
<dbReference type="SUPFAM" id="SSF53448">
    <property type="entry name" value="Nucleotide-diphospho-sugar transferases"/>
    <property type="match status" value="1"/>
</dbReference>
<dbReference type="Gene3D" id="3.90.550.10">
    <property type="entry name" value="Spore Coat Polysaccharide Biosynthesis Protein SpsA, Chain A"/>
    <property type="match status" value="1"/>
</dbReference>
<dbReference type="PANTHER" id="PTHR43630:SF2">
    <property type="entry name" value="GLYCOSYLTRANSFERASE"/>
    <property type="match status" value="1"/>
</dbReference>